<dbReference type="GO" id="GO:0016757">
    <property type="term" value="F:glycosyltransferase activity"/>
    <property type="evidence" value="ECO:0007669"/>
    <property type="project" value="UniProtKB-KW"/>
</dbReference>
<evidence type="ECO:0000256" key="2">
    <source>
        <dbReference type="ARBA" id="ARBA00022676"/>
    </source>
</evidence>
<evidence type="ECO:0000256" key="1">
    <source>
        <dbReference type="ARBA" id="ARBA00005664"/>
    </source>
</evidence>
<evidence type="ECO:0000313" key="5">
    <source>
        <dbReference type="EMBL" id="ODQ65882.1"/>
    </source>
</evidence>
<sequence>MTKDDELKPAAGWFGKKSSTYRKPSSLKSNDALKKYLHSMFNSIKTNMAGFVIRYKLLSTVLFILALLSLFTSVPIFPRINMNSGKYVIILAANEGGGVLQWKGAREWSTERSSIANKKHYASQHGYHLAIKDVSSKKRYTHEWRESWEKADIIRQTMRQFPKAEWFWWLDLHTIIMEPQISLNTLIFDNLYNVTERDVASFNPLGLEVEIPFVNYQEPIDMIITQDCGGFNLGSFFIRRSEWSERLLDIWWDPVFYEQMHNIWEHKEQDALEYLYSVEPWIRSRMAFLPLRAINAFPPGACWDQADDPRYFYSEKSRDFLVNLAGCAWGRDCWEEMENYKTISQRLHRKKFFFF</sequence>
<dbReference type="STRING" id="857566.A0A1E3PLR5"/>
<dbReference type="PANTHER" id="PTHR31306">
    <property type="entry name" value="ALPHA-1,6-MANNOSYLTRANSFERASE MNN11-RELATED"/>
    <property type="match status" value="1"/>
</dbReference>
<gene>
    <name evidence="5" type="ORF">NADFUDRAFT_46484</name>
</gene>
<protein>
    <submittedName>
        <fullName evidence="5">Uncharacterized protein</fullName>
    </submittedName>
</protein>
<dbReference type="FunFam" id="3.90.550.10:FF:000117">
    <property type="entry name" value="Glycosyltransferase family 34 protein"/>
    <property type="match status" value="1"/>
</dbReference>
<evidence type="ECO:0000313" key="6">
    <source>
        <dbReference type="Proteomes" id="UP000095009"/>
    </source>
</evidence>
<dbReference type="EMBL" id="KV454409">
    <property type="protein sequence ID" value="ODQ65882.1"/>
    <property type="molecule type" value="Genomic_DNA"/>
</dbReference>
<feature type="transmembrane region" description="Helical" evidence="4">
    <location>
        <begin position="57"/>
        <end position="77"/>
    </location>
</feature>
<dbReference type="GO" id="GO:0000139">
    <property type="term" value="C:Golgi membrane"/>
    <property type="evidence" value="ECO:0007669"/>
    <property type="project" value="TreeGrafter"/>
</dbReference>
<accession>A0A1E3PLR5</accession>
<keyword evidence="6" id="KW-1185">Reference proteome</keyword>
<dbReference type="OrthoDB" id="407658at2759"/>
<dbReference type="Pfam" id="PF05637">
    <property type="entry name" value="Glyco_transf_34"/>
    <property type="match status" value="1"/>
</dbReference>
<comment type="similarity">
    <text evidence="1">Belongs to the glycosyltransferase 34 family.</text>
</comment>
<dbReference type="InterPro" id="IPR008630">
    <property type="entry name" value="Glyco_trans_34"/>
</dbReference>
<organism evidence="5 6">
    <name type="scientific">Nadsonia fulvescens var. elongata DSM 6958</name>
    <dbReference type="NCBI Taxonomy" id="857566"/>
    <lineage>
        <taxon>Eukaryota</taxon>
        <taxon>Fungi</taxon>
        <taxon>Dikarya</taxon>
        <taxon>Ascomycota</taxon>
        <taxon>Saccharomycotina</taxon>
        <taxon>Dipodascomycetes</taxon>
        <taxon>Dipodascales</taxon>
        <taxon>Dipodascales incertae sedis</taxon>
        <taxon>Nadsonia</taxon>
    </lineage>
</organism>
<evidence type="ECO:0000256" key="4">
    <source>
        <dbReference type="SAM" id="Phobius"/>
    </source>
</evidence>
<keyword evidence="4" id="KW-0472">Membrane</keyword>
<keyword evidence="4" id="KW-0812">Transmembrane</keyword>
<evidence type="ECO:0000256" key="3">
    <source>
        <dbReference type="ARBA" id="ARBA00022679"/>
    </source>
</evidence>
<name>A0A1E3PLR5_9ASCO</name>
<dbReference type="GO" id="GO:0006487">
    <property type="term" value="P:protein N-linked glycosylation"/>
    <property type="evidence" value="ECO:0007669"/>
    <property type="project" value="TreeGrafter"/>
</dbReference>
<keyword evidence="2" id="KW-0328">Glycosyltransferase</keyword>
<keyword evidence="4" id="KW-1133">Transmembrane helix</keyword>
<proteinExistence type="inferred from homology"/>
<dbReference type="Proteomes" id="UP000095009">
    <property type="component" value="Unassembled WGS sequence"/>
</dbReference>
<keyword evidence="3" id="KW-0808">Transferase</keyword>
<dbReference type="Gene3D" id="3.90.550.10">
    <property type="entry name" value="Spore Coat Polysaccharide Biosynthesis Protein SpsA, Chain A"/>
    <property type="match status" value="1"/>
</dbReference>
<dbReference type="InterPro" id="IPR029044">
    <property type="entry name" value="Nucleotide-diphossugar_trans"/>
</dbReference>
<dbReference type="PANTHER" id="PTHR31306:SF5">
    <property type="entry name" value="ALPHA-1,6-MANNOSYLTRANSFERASE MNN10-RELATED"/>
    <property type="match status" value="1"/>
</dbReference>
<reference evidence="5 6" key="1">
    <citation type="journal article" date="2016" name="Proc. Natl. Acad. Sci. U.S.A.">
        <title>Comparative genomics of biotechnologically important yeasts.</title>
        <authorList>
            <person name="Riley R."/>
            <person name="Haridas S."/>
            <person name="Wolfe K.H."/>
            <person name="Lopes M.R."/>
            <person name="Hittinger C.T."/>
            <person name="Goeker M."/>
            <person name="Salamov A.A."/>
            <person name="Wisecaver J.H."/>
            <person name="Long T.M."/>
            <person name="Calvey C.H."/>
            <person name="Aerts A.L."/>
            <person name="Barry K.W."/>
            <person name="Choi C."/>
            <person name="Clum A."/>
            <person name="Coughlan A.Y."/>
            <person name="Deshpande S."/>
            <person name="Douglass A.P."/>
            <person name="Hanson S.J."/>
            <person name="Klenk H.-P."/>
            <person name="LaButti K.M."/>
            <person name="Lapidus A."/>
            <person name="Lindquist E.A."/>
            <person name="Lipzen A.M."/>
            <person name="Meier-Kolthoff J.P."/>
            <person name="Ohm R.A."/>
            <person name="Otillar R.P."/>
            <person name="Pangilinan J.L."/>
            <person name="Peng Y."/>
            <person name="Rokas A."/>
            <person name="Rosa C.A."/>
            <person name="Scheuner C."/>
            <person name="Sibirny A.A."/>
            <person name="Slot J.C."/>
            <person name="Stielow J.B."/>
            <person name="Sun H."/>
            <person name="Kurtzman C.P."/>
            <person name="Blackwell M."/>
            <person name="Grigoriev I.V."/>
            <person name="Jeffries T.W."/>
        </authorList>
    </citation>
    <scope>NUCLEOTIDE SEQUENCE [LARGE SCALE GENOMIC DNA]</scope>
    <source>
        <strain evidence="5 6">DSM 6958</strain>
    </source>
</reference>
<dbReference type="AlphaFoldDB" id="A0A1E3PLR5"/>